<feature type="domain" description="Ribosomal RNA adenine methylase transferase N-terminal" evidence="9">
    <location>
        <begin position="35"/>
        <end position="211"/>
    </location>
</feature>
<comment type="subcellular location">
    <subcellularLocation>
        <location evidence="7">Cytoplasm</location>
    </subcellularLocation>
</comment>
<dbReference type="EMBL" id="JAUSUL010000002">
    <property type="protein sequence ID" value="MDQ0315623.1"/>
    <property type="molecule type" value="Genomic_DNA"/>
</dbReference>
<dbReference type="PROSITE" id="PS51689">
    <property type="entry name" value="SAM_RNA_A_N6_MT"/>
    <property type="match status" value="1"/>
</dbReference>
<reference evidence="10" key="1">
    <citation type="submission" date="2023-07" db="EMBL/GenBank/DDBJ databases">
        <title>Genomic Encyclopedia of Type Strains, Phase IV (KMG-IV): sequencing the most valuable type-strain genomes for metagenomic binning, comparative biology and taxonomic classification.</title>
        <authorList>
            <person name="Goeker M."/>
        </authorList>
    </citation>
    <scope>NUCLEOTIDE SEQUENCE</scope>
    <source>
        <strain evidence="10">DSM 21202</strain>
    </source>
</reference>
<feature type="binding site" evidence="7 8">
    <location>
        <position position="30"/>
    </location>
    <ligand>
        <name>S-adenosyl-L-methionine</name>
        <dbReference type="ChEBI" id="CHEBI:59789"/>
    </ligand>
</feature>
<gene>
    <name evidence="7" type="primary">rsmA</name>
    <name evidence="7" type="synonym">ksgA</name>
    <name evidence="10" type="ORF">J2S73_002080</name>
</gene>
<dbReference type="InterPro" id="IPR020598">
    <property type="entry name" value="rRNA_Ade_methylase_Trfase_N"/>
</dbReference>
<dbReference type="GO" id="GO:0003723">
    <property type="term" value="F:RNA binding"/>
    <property type="evidence" value="ECO:0007669"/>
    <property type="project" value="UniProtKB-UniRule"/>
</dbReference>
<evidence type="ECO:0000313" key="11">
    <source>
        <dbReference type="Proteomes" id="UP001229244"/>
    </source>
</evidence>
<dbReference type="CDD" id="cd02440">
    <property type="entry name" value="AdoMet_MTases"/>
    <property type="match status" value="1"/>
</dbReference>
<name>A0AAE3VP32_9HYPH</name>
<evidence type="ECO:0000256" key="8">
    <source>
        <dbReference type="PROSITE-ProRule" id="PRU01026"/>
    </source>
</evidence>
<sequence length="289" mass="30997">MSEDDPLPPLRDVIRAHGLSARKSLGQNFLLDLNLTRRIARAGGDLSAATVVEVGPGPGGLTRALLMEGARKVVAIERDRRCVEALQDVAAHYPGRLEIIEGDALSVDMAAHLDGRPGTIVANLPYNVGTALLVGWLETEPWPPWWQSLTLMFQKEVAERLIAKPGSAAYGRLSVLTGWRAEARILFDISPKAFTPPPKVVSAVVHLTPRAEPLACHGPTLSRVTAAAFGQRRKMLRQSLKSLGGDTLALIESAGLEPTARAETVSVEGFVALARALDQTRAGSDVRSD</sequence>
<feature type="binding site" evidence="7 8">
    <location>
        <position position="123"/>
    </location>
    <ligand>
        <name>S-adenosyl-L-methionine</name>
        <dbReference type="ChEBI" id="CHEBI:59789"/>
    </ligand>
</feature>
<dbReference type="Gene3D" id="1.10.8.100">
    <property type="entry name" value="Ribosomal RNA adenine dimethylase-like, domain 2"/>
    <property type="match status" value="1"/>
</dbReference>
<proteinExistence type="inferred from homology"/>
<feature type="binding site" evidence="7 8">
    <location>
        <position position="77"/>
    </location>
    <ligand>
        <name>S-adenosyl-L-methionine</name>
        <dbReference type="ChEBI" id="CHEBI:59789"/>
    </ligand>
</feature>
<dbReference type="SUPFAM" id="SSF53335">
    <property type="entry name" value="S-adenosyl-L-methionine-dependent methyltransferases"/>
    <property type="match status" value="1"/>
</dbReference>
<dbReference type="EC" id="2.1.1.182" evidence="7"/>
<evidence type="ECO:0000256" key="1">
    <source>
        <dbReference type="ARBA" id="ARBA00022490"/>
    </source>
</evidence>
<protein>
    <recommendedName>
        <fullName evidence="7">Ribosomal RNA small subunit methyltransferase A</fullName>
        <ecNumber evidence="7">2.1.1.182</ecNumber>
    </recommendedName>
    <alternativeName>
        <fullName evidence="7">16S rRNA (adenine(1518)-N(6)/adenine(1519)-N(6))-dimethyltransferase</fullName>
    </alternativeName>
    <alternativeName>
        <fullName evidence="7">16S rRNA dimethyladenosine transferase</fullName>
    </alternativeName>
    <alternativeName>
        <fullName evidence="7">16S rRNA dimethylase</fullName>
    </alternativeName>
    <alternativeName>
        <fullName evidence="7">S-adenosylmethionine-6-N', N'-adenosyl(rRNA) dimethyltransferase</fullName>
    </alternativeName>
</protein>
<dbReference type="Proteomes" id="UP001229244">
    <property type="component" value="Unassembled WGS sequence"/>
</dbReference>
<dbReference type="GO" id="GO:0005829">
    <property type="term" value="C:cytosol"/>
    <property type="evidence" value="ECO:0007669"/>
    <property type="project" value="TreeGrafter"/>
</dbReference>
<comment type="function">
    <text evidence="7">Specifically dimethylates two adjacent adenosines (A1518 and A1519) in the loop of a conserved hairpin near the 3'-end of 16S rRNA in the 30S particle. May play a critical role in biogenesis of 30S subunits.</text>
</comment>
<accession>A0AAE3VP32</accession>
<dbReference type="InterPro" id="IPR001737">
    <property type="entry name" value="KsgA/Erm"/>
</dbReference>
<dbReference type="Gene3D" id="3.40.50.150">
    <property type="entry name" value="Vaccinia Virus protein VP39"/>
    <property type="match status" value="1"/>
</dbReference>
<evidence type="ECO:0000256" key="4">
    <source>
        <dbReference type="ARBA" id="ARBA00022679"/>
    </source>
</evidence>
<keyword evidence="5 7" id="KW-0949">S-adenosyl-L-methionine</keyword>
<evidence type="ECO:0000256" key="2">
    <source>
        <dbReference type="ARBA" id="ARBA00022552"/>
    </source>
</evidence>
<dbReference type="Pfam" id="PF00398">
    <property type="entry name" value="RrnaAD"/>
    <property type="match status" value="1"/>
</dbReference>
<dbReference type="HAMAP" id="MF_00607">
    <property type="entry name" value="16SrRNA_methyltr_A"/>
    <property type="match status" value="1"/>
</dbReference>
<evidence type="ECO:0000256" key="3">
    <source>
        <dbReference type="ARBA" id="ARBA00022603"/>
    </source>
</evidence>
<keyword evidence="4 7" id="KW-0808">Transferase</keyword>
<dbReference type="InterPro" id="IPR011530">
    <property type="entry name" value="rRNA_adenine_dimethylase"/>
</dbReference>
<feature type="binding site" evidence="7 8">
    <location>
        <position position="103"/>
    </location>
    <ligand>
        <name>S-adenosyl-L-methionine</name>
        <dbReference type="ChEBI" id="CHEBI:59789"/>
    </ligand>
</feature>
<dbReference type="InterPro" id="IPR023165">
    <property type="entry name" value="rRNA_Ade_diMease-like_C"/>
</dbReference>
<evidence type="ECO:0000256" key="5">
    <source>
        <dbReference type="ARBA" id="ARBA00022691"/>
    </source>
</evidence>
<feature type="binding site" evidence="7 8">
    <location>
        <position position="55"/>
    </location>
    <ligand>
        <name>S-adenosyl-L-methionine</name>
        <dbReference type="ChEBI" id="CHEBI:59789"/>
    </ligand>
</feature>
<dbReference type="AlphaFoldDB" id="A0AAE3VP32"/>
<dbReference type="GO" id="GO:0052908">
    <property type="term" value="F:16S rRNA (adenine(1518)-N(6)/adenine(1519)-N(6))-dimethyltransferase activity"/>
    <property type="evidence" value="ECO:0007669"/>
    <property type="project" value="UniProtKB-EC"/>
</dbReference>
<evidence type="ECO:0000313" key="10">
    <source>
        <dbReference type="EMBL" id="MDQ0315623.1"/>
    </source>
</evidence>
<dbReference type="FunFam" id="1.10.8.100:FF:000001">
    <property type="entry name" value="Ribosomal RNA small subunit methyltransferase A"/>
    <property type="match status" value="1"/>
</dbReference>
<evidence type="ECO:0000259" key="9">
    <source>
        <dbReference type="SMART" id="SM00650"/>
    </source>
</evidence>
<evidence type="ECO:0000256" key="7">
    <source>
        <dbReference type="HAMAP-Rule" id="MF_00607"/>
    </source>
</evidence>
<keyword evidence="6 7" id="KW-0694">RNA-binding</keyword>
<keyword evidence="11" id="KW-1185">Reference proteome</keyword>
<dbReference type="InterPro" id="IPR029063">
    <property type="entry name" value="SAM-dependent_MTases_sf"/>
</dbReference>
<dbReference type="PANTHER" id="PTHR11727">
    <property type="entry name" value="DIMETHYLADENOSINE TRANSFERASE"/>
    <property type="match status" value="1"/>
</dbReference>
<evidence type="ECO:0000256" key="6">
    <source>
        <dbReference type="ARBA" id="ARBA00022884"/>
    </source>
</evidence>
<dbReference type="InterPro" id="IPR020596">
    <property type="entry name" value="rRNA_Ade_Mease_Trfase_CS"/>
</dbReference>
<feature type="binding site" evidence="7 8">
    <location>
        <position position="28"/>
    </location>
    <ligand>
        <name>S-adenosyl-L-methionine</name>
        <dbReference type="ChEBI" id="CHEBI:59789"/>
    </ligand>
</feature>
<comment type="caution">
    <text evidence="10">The sequence shown here is derived from an EMBL/GenBank/DDBJ whole genome shotgun (WGS) entry which is preliminary data.</text>
</comment>
<dbReference type="NCBIfam" id="TIGR00755">
    <property type="entry name" value="ksgA"/>
    <property type="match status" value="1"/>
</dbReference>
<comment type="similarity">
    <text evidence="7">Belongs to the class I-like SAM-binding methyltransferase superfamily. rRNA adenine N(6)-methyltransferase family. RsmA subfamily.</text>
</comment>
<comment type="catalytic activity">
    <reaction evidence="7">
        <text>adenosine(1518)/adenosine(1519) in 16S rRNA + 4 S-adenosyl-L-methionine = N(6)-dimethyladenosine(1518)/N(6)-dimethyladenosine(1519) in 16S rRNA + 4 S-adenosyl-L-homocysteine + 4 H(+)</text>
        <dbReference type="Rhea" id="RHEA:19609"/>
        <dbReference type="Rhea" id="RHEA-COMP:10232"/>
        <dbReference type="Rhea" id="RHEA-COMP:10233"/>
        <dbReference type="ChEBI" id="CHEBI:15378"/>
        <dbReference type="ChEBI" id="CHEBI:57856"/>
        <dbReference type="ChEBI" id="CHEBI:59789"/>
        <dbReference type="ChEBI" id="CHEBI:74411"/>
        <dbReference type="ChEBI" id="CHEBI:74493"/>
        <dbReference type="EC" id="2.1.1.182"/>
    </reaction>
</comment>
<keyword evidence="3 7" id="KW-0489">Methyltransferase</keyword>
<dbReference type="PANTHER" id="PTHR11727:SF7">
    <property type="entry name" value="DIMETHYLADENOSINE TRANSFERASE-RELATED"/>
    <property type="match status" value="1"/>
</dbReference>
<dbReference type="SMART" id="SM00650">
    <property type="entry name" value="rADc"/>
    <property type="match status" value="1"/>
</dbReference>
<dbReference type="RefSeq" id="WP_306885449.1">
    <property type="nucleotide sequence ID" value="NZ_JAUSUL010000002.1"/>
</dbReference>
<keyword evidence="1 7" id="KW-0963">Cytoplasm</keyword>
<dbReference type="PROSITE" id="PS01131">
    <property type="entry name" value="RRNA_A_DIMETH"/>
    <property type="match status" value="1"/>
</dbReference>
<keyword evidence="2 7" id="KW-0698">rRNA processing</keyword>
<organism evidence="10 11">
    <name type="scientific">Amorphus orientalis</name>
    <dbReference type="NCBI Taxonomy" id="649198"/>
    <lineage>
        <taxon>Bacteria</taxon>
        <taxon>Pseudomonadati</taxon>
        <taxon>Pseudomonadota</taxon>
        <taxon>Alphaproteobacteria</taxon>
        <taxon>Hyphomicrobiales</taxon>
        <taxon>Amorphaceae</taxon>
        <taxon>Amorphus</taxon>
    </lineage>
</organism>